<dbReference type="AlphaFoldDB" id="A4FF02"/>
<dbReference type="Proteomes" id="UP000006728">
    <property type="component" value="Chromosome"/>
</dbReference>
<organism evidence="1 2">
    <name type="scientific">Saccharopolyspora erythraea (strain ATCC 11635 / DSM 40517 / JCM 4748 / NBRC 13426 / NCIMB 8594 / NRRL 2338)</name>
    <dbReference type="NCBI Taxonomy" id="405948"/>
    <lineage>
        <taxon>Bacteria</taxon>
        <taxon>Bacillati</taxon>
        <taxon>Actinomycetota</taxon>
        <taxon>Actinomycetes</taxon>
        <taxon>Pseudonocardiales</taxon>
        <taxon>Pseudonocardiaceae</taxon>
        <taxon>Saccharopolyspora</taxon>
    </lineage>
</organism>
<evidence type="ECO:0000313" key="1">
    <source>
        <dbReference type="EMBL" id="CAM02627.1"/>
    </source>
</evidence>
<dbReference type="HOGENOM" id="CLU_3383629_0_0_11"/>
<dbReference type="STRING" id="405948.SACE_3352"/>
<accession>A4FF02</accession>
<name>A4FF02_SACEN</name>
<dbReference type="KEGG" id="sen:SACE_3352"/>
<sequence>MRTSALVEADAETIEPYFEQVADVLLGRSSGDR</sequence>
<reference evidence="1 2" key="1">
    <citation type="journal article" date="2007" name="Nat. Biotechnol.">
        <title>Complete genome sequence of the erythromycin-producing bacterium Saccharopolyspora erythraea NRRL23338.</title>
        <authorList>
            <person name="Oliynyk M."/>
            <person name="Samborskyy M."/>
            <person name="Lester J.B."/>
            <person name="Mironenko T."/>
            <person name="Scott N."/>
            <person name="Dickens S."/>
            <person name="Haydock S.F."/>
            <person name="Leadlay P.F."/>
        </authorList>
    </citation>
    <scope>NUCLEOTIDE SEQUENCE [LARGE SCALE GENOMIC DNA]</scope>
    <source>
        <strain evidence="2">ATCC 11635 / DSM 40517 / JCM 4748 / NBRC 13426 / NCIMB 8594 / NRRL 2338</strain>
    </source>
</reference>
<dbReference type="EMBL" id="AM420293">
    <property type="protein sequence ID" value="CAM02627.1"/>
    <property type="molecule type" value="Genomic_DNA"/>
</dbReference>
<evidence type="ECO:0000313" key="2">
    <source>
        <dbReference type="Proteomes" id="UP000006728"/>
    </source>
</evidence>
<proteinExistence type="predicted"/>
<gene>
    <name evidence="1" type="ordered locus">SACE_3352</name>
</gene>
<keyword evidence="2" id="KW-1185">Reference proteome</keyword>
<protein>
    <submittedName>
        <fullName evidence="1">Uncharacterized protein</fullName>
    </submittedName>
</protein>